<organism evidence="11 12">
    <name type="scientific">Fopius arisanus</name>
    <dbReference type="NCBI Taxonomy" id="64838"/>
    <lineage>
        <taxon>Eukaryota</taxon>
        <taxon>Metazoa</taxon>
        <taxon>Ecdysozoa</taxon>
        <taxon>Arthropoda</taxon>
        <taxon>Hexapoda</taxon>
        <taxon>Insecta</taxon>
        <taxon>Pterygota</taxon>
        <taxon>Neoptera</taxon>
        <taxon>Endopterygota</taxon>
        <taxon>Hymenoptera</taxon>
        <taxon>Apocrita</taxon>
        <taxon>Ichneumonoidea</taxon>
        <taxon>Braconidae</taxon>
        <taxon>Opiinae</taxon>
        <taxon>Fopius</taxon>
    </lineage>
</organism>
<keyword evidence="7 9" id="KW-0030">Aminoacyl-tRNA synthetase</keyword>
<evidence type="ECO:0000259" key="10">
    <source>
        <dbReference type="Pfam" id="PF00133"/>
    </source>
</evidence>
<sequence>MRYTRRILKSSIDGHFQRIFVRCYASSGLGLWDEILTNEIRRSIERYWKSKISPQVPAKTDGKNHYVLSMFPYPSGALHMGHVRVYSISDSVSRFHKMRGKNVLHPMGWDAFGLPAENAALERKVSPVTWTISNINKMKSQLTQMGCDFHWDREIKTCDPDYYKWTQVLFLKLYKKSLAYQKESFVNWDPVDKTVLADEQVDQNGISWRSGARVEKKLLKQWFIRTTAFASSLYSGLDSPMLKEWRDVIKIQKHWIGPPTGTSLDFPLISSASVSSETPRIISLWTDIPEHIHHVKFIAVSKDNFLSKSSQLPDESSSSKAEPFWKLLDTKVVNPFTSEEIPIFLTNIVEFPRARDNFVGIPGACQASREFATIVKLDYPPIPEDSGDQEKKREEVMAEARKMGIGGYSVSSNLRDWLVSRQRYWGTPIPIIHCKKCGAVPVPEDDLPVVLPEVDNEKFEFQSLKDSPLWLNTACPTCKGPAHRESDTMDTFVDSSWYFLRYTDPHNRQEMFSRVQLDCVAHSREYERALAAQIIMLAPMAPQFASELWSGFCSAKYHLAGDDETLNIDKDVLEQQWPEIDPEYELDLSIIVNGHSLEKIKVRRKILDNLTAEEAARLASESPQYRVFAGDAPIDSFRFHSESGCDGRIYFSIDKKFSKAEITA</sequence>
<dbReference type="InterPro" id="IPR009080">
    <property type="entry name" value="tRNAsynth_Ia_anticodon-bd"/>
</dbReference>
<accession>A0A9R1T2K9</accession>
<dbReference type="CTD" id="38581"/>
<dbReference type="Pfam" id="PF00133">
    <property type="entry name" value="tRNA-synt_1"/>
    <property type="match status" value="2"/>
</dbReference>
<keyword evidence="5 9" id="KW-0067">ATP-binding</keyword>
<evidence type="ECO:0000256" key="4">
    <source>
        <dbReference type="ARBA" id="ARBA00022741"/>
    </source>
</evidence>
<name>A0A9R1T2K9_9HYME</name>
<proteinExistence type="inferred from homology"/>
<dbReference type="PROSITE" id="PS00178">
    <property type="entry name" value="AA_TRNA_LIGASE_I"/>
    <property type="match status" value="1"/>
</dbReference>
<dbReference type="InterPro" id="IPR002302">
    <property type="entry name" value="Leu-tRNA-ligase"/>
</dbReference>
<evidence type="ECO:0000256" key="2">
    <source>
        <dbReference type="ARBA" id="ARBA00013164"/>
    </source>
</evidence>
<keyword evidence="3 9" id="KW-0436">Ligase</keyword>
<dbReference type="PANTHER" id="PTHR43740:SF2">
    <property type="entry name" value="LEUCINE--TRNA LIGASE, MITOCHONDRIAL"/>
    <property type="match status" value="1"/>
</dbReference>
<dbReference type="InterPro" id="IPR002300">
    <property type="entry name" value="aa-tRNA-synth_Ia"/>
</dbReference>
<dbReference type="PRINTS" id="PR00985">
    <property type="entry name" value="TRNASYNTHLEU"/>
</dbReference>
<dbReference type="KEGG" id="fas:105265751"/>
<dbReference type="SUPFAM" id="SSF47323">
    <property type="entry name" value="Anticodon-binding domain of a subclass of class I aminoacyl-tRNA synthetases"/>
    <property type="match status" value="1"/>
</dbReference>
<evidence type="ECO:0000313" key="11">
    <source>
        <dbReference type="Proteomes" id="UP000694866"/>
    </source>
</evidence>
<evidence type="ECO:0000256" key="8">
    <source>
        <dbReference type="ARBA" id="ARBA00030520"/>
    </source>
</evidence>
<reference evidence="12" key="1">
    <citation type="submission" date="2025-08" db="UniProtKB">
        <authorList>
            <consortium name="RefSeq"/>
        </authorList>
    </citation>
    <scope>IDENTIFICATION</scope>
    <source>
        <strain evidence="12">USDA-PBARC FA_bdor</strain>
        <tissue evidence="12">Whole organism</tissue>
    </source>
</reference>
<dbReference type="Gene3D" id="3.40.50.620">
    <property type="entry name" value="HUPs"/>
    <property type="match status" value="2"/>
</dbReference>
<keyword evidence="6 9" id="KW-0648">Protein biosynthesis</keyword>
<dbReference type="GO" id="GO:0005739">
    <property type="term" value="C:mitochondrion"/>
    <property type="evidence" value="ECO:0007669"/>
    <property type="project" value="TreeGrafter"/>
</dbReference>
<gene>
    <name evidence="12" type="primary">LeuRS-m</name>
</gene>
<dbReference type="GO" id="GO:0006429">
    <property type="term" value="P:leucyl-tRNA aminoacylation"/>
    <property type="evidence" value="ECO:0007669"/>
    <property type="project" value="InterPro"/>
</dbReference>
<dbReference type="GO" id="GO:0004823">
    <property type="term" value="F:leucine-tRNA ligase activity"/>
    <property type="evidence" value="ECO:0007669"/>
    <property type="project" value="UniProtKB-EC"/>
</dbReference>
<dbReference type="GeneID" id="105265751"/>
<dbReference type="PANTHER" id="PTHR43740">
    <property type="entry name" value="LEUCYL-TRNA SYNTHETASE"/>
    <property type="match status" value="1"/>
</dbReference>
<dbReference type="CDD" id="cd00812">
    <property type="entry name" value="LeuRS_core"/>
    <property type="match status" value="1"/>
</dbReference>
<dbReference type="InterPro" id="IPR001412">
    <property type="entry name" value="aa-tRNA-synth_I_CS"/>
</dbReference>
<dbReference type="GO" id="GO:0032543">
    <property type="term" value="P:mitochondrial translation"/>
    <property type="evidence" value="ECO:0007669"/>
    <property type="project" value="TreeGrafter"/>
</dbReference>
<evidence type="ECO:0000256" key="6">
    <source>
        <dbReference type="ARBA" id="ARBA00022917"/>
    </source>
</evidence>
<evidence type="ECO:0000256" key="3">
    <source>
        <dbReference type="ARBA" id="ARBA00022598"/>
    </source>
</evidence>
<dbReference type="InterPro" id="IPR014729">
    <property type="entry name" value="Rossmann-like_a/b/a_fold"/>
</dbReference>
<dbReference type="Proteomes" id="UP000694866">
    <property type="component" value="Unplaced"/>
</dbReference>
<dbReference type="Gene3D" id="1.10.730.10">
    <property type="entry name" value="Isoleucyl-tRNA Synthetase, Domain 1"/>
    <property type="match status" value="1"/>
</dbReference>
<evidence type="ECO:0000256" key="1">
    <source>
        <dbReference type="ARBA" id="ARBA00005594"/>
    </source>
</evidence>
<dbReference type="OrthoDB" id="15954at2759"/>
<evidence type="ECO:0000256" key="7">
    <source>
        <dbReference type="ARBA" id="ARBA00023146"/>
    </source>
</evidence>
<dbReference type="RefSeq" id="XP_011301742.1">
    <property type="nucleotide sequence ID" value="XM_011303440.1"/>
</dbReference>
<evidence type="ECO:0000313" key="12">
    <source>
        <dbReference type="RefSeq" id="XP_011301742.1"/>
    </source>
</evidence>
<dbReference type="SUPFAM" id="SSF52374">
    <property type="entry name" value="Nucleotidylyl transferase"/>
    <property type="match status" value="1"/>
</dbReference>
<dbReference type="AlphaFoldDB" id="A0A9R1T2K9"/>
<keyword evidence="4 9" id="KW-0547">Nucleotide-binding</keyword>
<dbReference type="GO" id="GO:0005524">
    <property type="term" value="F:ATP binding"/>
    <property type="evidence" value="ECO:0007669"/>
    <property type="project" value="UniProtKB-KW"/>
</dbReference>
<keyword evidence="11" id="KW-1185">Reference proteome</keyword>
<dbReference type="EC" id="6.1.1.4" evidence="2"/>
<evidence type="ECO:0000256" key="9">
    <source>
        <dbReference type="RuleBase" id="RU363035"/>
    </source>
</evidence>
<evidence type="ECO:0000256" key="5">
    <source>
        <dbReference type="ARBA" id="ARBA00022840"/>
    </source>
</evidence>
<dbReference type="FunFam" id="3.40.50.620:FF:000003">
    <property type="entry name" value="Leucine--tRNA ligase"/>
    <property type="match status" value="1"/>
</dbReference>
<protein>
    <recommendedName>
        <fullName evidence="2">leucine--tRNA ligase</fullName>
        <ecNumber evidence="2">6.1.1.4</ecNumber>
    </recommendedName>
    <alternativeName>
        <fullName evidence="8">Leucyl-tRNA synthetase</fullName>
    </alternativeName>
</protein>
<comment type="similarity">
    <text evidence="1 9">Belongs to the class-I aminoacyl-tRNA synthetase family.</text>
</comment>
<feature type="domain" description="Aminoacyl-tRNA synthetase class Ia" evidence="10">
    <location>
        <begin position="411"/>
        <end position="521"/>
    </location>
</feature>
<feature type="domain" description="Aminoacyl-tRNA synthetase class Ia" evidence="10">
    <location>
        <begin position="58"/>
        <end position="233"/>
    </location>
</feature>